<feature type="compositionally biased region" description="Basic and acidic residues" evidence="1">
    <location>
        <begin position="29"/>
        <end position="43"/>
    </location>
</feature>
<evidence type="ECO:0000313" key="3">
    <source>
        <dbReference type="Proteomes" id="UP000580250"/>
    </source>
</evidence>
<protein>
    <submittedName>
        <fullName evidence="2">Uncharacterized protein</fullName>
    </submittedName>
</protein>
<dbReference type="EMBL" id="CAJEWN010000643">
    <property type="protein sequence ID" value="CAD2187544.1"/>
    <property type="molecule type" value="Genomic_DNA"/>
</dbReference>
<dbReference type="AlphaFoldDB" id="A0A6V7WKK6"/>
<feature type="region of interest" description="Disordered" evidence="1">
    <location>
        <begin position="1"/>
        <end position="141"/>
    </location>
</feature>
<name>A0A6V7WKK6_MELEN</name>
<sequence>MALERASDDDMSRFGCASNRENSNTSFSARERTISEQSRRRQENATGLDESLDENEGEDAYGSDHYDIDDDDDEDEPYFDIHDDDDDDDDGEAEVHGGSDVNPLDGEGDSNDTATVTIGAPATTSSTTAETANSVEGSNTSATISIEPTTARQADSQTQIFIKLEVFFLFLQCALFSISKADGSTQKYPNKGFSFQSSSTWELCYSTTNLQTTNEHWTATNHHYVRRTSGASGCYLMALELQQLQQDKMLLREVFYEHWTATN</sequence>
<evidence type="ECO:0000256" key="1">
    <source>
        <dbReference type="SAM" id="MobiDB-lite"/>
    </source>
</evidence>
<comment type="caution">
    <text evidence="2">The sequence shown here is derived from an EMBL/GenBank/DDBJ whole genome shotgun (WGS) entry which is preliminary data.</text>
</comment>
<dbReference type="Proteomes" id="UP000580250">
    <property type="component" value="Unassembled WGS sequence"/>
</dbReference>
<accession>A0A6V7WKK6</accession>
<reference evidence="2 3" key="1">
    <citation type="submission" date="2020-08" db="EMBL/GenBank/DDBJ databases">
        <authorList>
            <person name="Koutsovoulos G."/>
            <person name="Danchin GJ E."/>
        </authorList>
    </citation>
    <scope>NUCLEOTIDE SEQUENCE [LARGE SCALE GENOMIC DNA]</scope>
</reference>
<proteinExistence type="predicted"/>
<feature type="compositionally biased region" description="Basic and acidic residues" evidence="1">
    <location>
        <begin position="1"/>
        <end position="12"/>
    </location>
</feature>
<feature type="compositionally biased region" description="Acidic residues" evidence="1">
    <location>
        <begin position="50"/>
        <end position="92"/>
    </location>
</feature>
<dbReference type="OrthoDB" id="5806595at2759"/>
<organism evidence="2 3">
    <name type="scientific">Meloidogyne enterolobii</name>
    <name type="common">Root-knot nematode worm</name>
    <name type="synonym">Meloidogyne mayaguensis</name>
    <dbReference type="NCBI Taxonomy" id="390850"/>
    <lineage>
        <taxon>Eukaryota</taxon>
        <taxon>Metazoa</taxon>
        <taxon>Ecdysozoa</taxon>
        <taxon>Nematoda</taxon>
        <taxon>Chromadorea</taxon>
        <taxon>Rhabditida</taxon>
        <taxon>Tylenchina</taxon>
        <taxon>Tylenchomorpha</taxon>
        <taxon>Tylenchoidea</taxon>
        <taxon>Meloidogynidae</taxon>
        <taxon>Meloidogyninae</taxon>
        <taxon>Meloidogyne</taxon>
    </lineage>
</organism>
<feature type="compositionally biased region" description="Polar residues" evidence="1">
    <location>
        <begin position="19"/>
        <end position="28"/>
    </location>
</feature>
<feature type="compositionally biased region" description="Low complexity" evidence="1">
    <location>
        <begin position="122"/>
        <end position="134"/>
    </location>
</feature>
<gene>
    <name evidence="2" type="ORF">MENT_LOCUS40137</name>
</gene>
<evidence type="ECO:0000313" key="2">
    <source>
        <dbReference type="EMBL" id="CAD2187544.1"/>
    </source>
</evidence>